<evidence type="ECO:0000313" key="1">
    <source>
        <dbReference type="EMBL" id="WNY28511.1"/>
    </source>
</evidence>
<gene>
    <name evidence="1" type="ORF">MmiEs2_07000</name>
</gene>
<evidence type="ECO:0000313" key="2">
    <source>
        <dbReference type="Proteomes" id="UP001302662"/>
    </source>
</evidence>
<sequence>MGLHLLPLPFCLRLLLLPCCLRLLPVSRRFRCHMYLLFRAAVRFANVGTVPGLRCCLRLLSVAAAAVGARELLRFSKKNETLPSFFQEI</sequence>
<accession>A0AA96V9S4</accession>
<dbReference type="EMBL" id="CP131062">
    <property type="protein sequence ID" value="WNY28511.1"/>
    <property type="molecule type" value="Genomic_DNA"/>
</dbReference>
<organism evidence="1 2">
    <name type="scientific">Methanimicrococcus stummii</name>
    <dbReference type="NCBI Taxonomy" id="3028294"/>
    <lineage>
        <taxon>Archaea</taxon>
        <taxon>Methanobacteriati</taxon>
        <taxon>Methanobacteriota</taxon>
        <taxon>Stenosarchaea group</taxon>
        <taxon>Methanomicrobia</taxon>
        <taxon>Methanosarcinales</taxon>
        <taxon>Methanosarcinaceae</taxon>
        <taxon>Methanimicrococcus</taxon>
    </lineage>
</organism>
<dbReference type="Proteomes" id="UP001302662">
    <property type="component" value="Chromosome"/>
</dbReference>
<name>A0AA96V9S4_9EURY</name>
<dbReference type="KEGG" id="mees:MmiEs2_07000"/>
<reference evidence="1 2" key="1">
    <citation type="submission" date="2023-07" db="EMBL/GenBank/DDBJ databases">
        <title>Closed genome sequence of Methanimicrococcus sp. Es2.</title>
        <authorList>
            <person name="Protasov E."/>
            <person name="Platt K."/>
            <person name="Reeh H."/>
            <person name="Poehlein A."/>
            <person name="Daniel R."/>
            <person name="Brune A."/>
        </authorList>
    </citation>
    <scope>NUCLEOTIDE SEQUENCE [LARGE SCALE GENOMIC DNA]</scope>
    <source>
        <strain evidence="1 2">Es2</strain>
    </source>
</reference>
<dbReference type="AlphaFoldDB" id="A0AA96V9S4"/>
<keyword evidence="2" id="KW-1185">Reference proteome</keyword>
<protein>
    <submittedName>
        <fullName evidence="1">Uncharacterized protein</fullName>
    </submittedName>
</protein>
<proteinExistence type="predicted"/>